<comment type="caution">
    <text evidence="2">The sequence shown here is derived from an EMBL/GenBank/DDBJ whole genome shotgun (WGS) entry which is preliminary data.</text>
</comment>
<name>A0A8K0XT46_9AGAR</name>
<feature type="compositionally biased region" description="Low complexity" evidence="1">
    <location>
        <begin position="1334"/>
        <end position="1347"/>
    </location>
</feature>
<feature type="compositionally biased region" description="Low complexity" evidence="1">
    <location>
        <begin position="1166"/>
        <end position="1180"/>
    </location>
</feature>
<dbReference type="EMBL" id="JAEVFJ010000005">
    <property type="protein sequence ID" value="KAH8104762.1"/>
    <property type="molecule type" value="Genomic_DNA"/>
</dbReference>
<evidence type="ECO:0008006" key="4">
    <source>
        <dbReference type="Google" id="ProtNLM"/>
    </source>
</evidence>
<organism evidence="2 3">
    <name type="scientific">Cristinia sonorae</name>
    <dbReference type="NCBI Taxonomy" id="1940300"/>
    <lineage>
        <taxon>Eukaryota</taxon>
        <taxon>Fungi</taxon>
        <taxon>Dikarya</taxon>
        <taxon>Basidiomycota</taxon>
        <taxon>Agaricomycotina</taxon>
        <taxon>Agaricomycetes</taxon>
        <taxon>Agaricomycetidae</taxon>
        <taxon>Agaricales</taxon>
        <taxon>Pleurotineae</taxon>
        <taxon>Stephanosporaceae</taxon>
        <taxon>Cristinia</taxon>
    </lineage>
</organism>
<feature type="region of interest" description="Disordered" evidence="1">
    <location>
        <begin position="1"/>
        <end position="62"/>
    </location>
</feature>
<reference evidence="2" key="1">
    <citation type="journal article" date="2021" name="New Phytol.">
        <title>Evolutionary innovations through gain and loss of genes in the ectomycorrhizal Boletales.</title>
        <authorList>
            <person name="Wu G."/>
            <person name="Miyauchi S."/>
            <person name="Morin E."/>
            <person name="Kuo A."/>
            <person name="Drula E."/>
            <person name="Varga T."/>
            <person name="Kohler A."/>
            <person name="Feng B."/>
            <person name="Cao Y."/>
            <person name="Lipzen A."/>
            <person name="Daum C."/>
            <person name="Hundley H."/>
            <person name="Pangilinan J."/>
            <person name="Johnson J."/>
            <person name="Barry K."/>
            <person name="LaButti K."/>
            <person name="Ng V."/>
            <person name="Ahrendt S."/>
            <person name="Min B."/>
            <person name="Choi I.G."/>
            <person name="Park H."/>
            <person name="Plett J.M."/>
            <person name="Magnuson J."/>
            <person name="Spatafora J.W."/>
            <person name="Nagy L.G."/>
            <person name="Henrissat B."/>
            <person name="Grigoriev I.V."/>
            <person name="Yang Z.L."/>
            <person name="Xu J."/>
            <person name="Martin F.M."/>
        </authorList>
    </citation>
    <scope>NUCLEOTIDE SEQUENCE</scope>
    <source>
        <strain evidence="2">KKN 215</strain>
    </source>
</reference>
<sequence length="1539" mass="169415">MESPARSLPTPPGTSHRLEKENHFPRVAWSESNEIHTLPSTPVRGKPLKASRLRNPPTRSILKDVDTPLPVVAENQREVTPEPSDPLADLHYLDHCIDAIVAAETALSELIEAYNTLTIRLRAHVTGNTDADASWPLFQPIRKNREVFVRSLSRDLARALQNPMENSSQERQPDVDYEMEDVQESCKEPVTGLPSPKQSPKKRRVGMTAEQVKHARDLCTTSQAVLRFLSAIFTMPAVYHLFTEQQLRSMFTGVLAIPLEDTLPTPNARKTCALAIFVIQTQRLPDEVLAPAADRIAYAIRRGIEGELGKEGKKGSISDGLKAIHDLSTTYPAIFVPAFTPLLPSLFACLLGPTYAIRAHACAAVGGFAIASASIPLAPFHTVISNKTAAFLTHVPPGTPSKKGSPMDDSAIVRTIRMLLKTNDPTVAAQGPVWALCLMSNLIVLLRNTVYLNLKVNTTITALFNLVLRHQKSSVRGLACLAWRTMTWAYFQPPLLRLPVDEEDEEEDTEAEDEANALLHSKLWKLVITVVDLGAGVSSIGALLSVEGEESLRRALNMMKKMSKMGGQNCKDALDTACQLVAQTSEKEWDHMKLLPNALFSTHPGLMTVEYSQLAQTVRPIINSCPGVEDIRSLTEEELSQPWVFMGILNVWLEGLRNLKLFWECTELPEEIHDIWVRLLQVNVKTLTEADDEAGIRRFAEGVVDVLIRILEDQELDLSSESDENANVLQTTPVENRASSWLKLALRLFVVEQLWLVVRDTIPRDVLGEPADKLLTYLAQHEPDFVVDINATDMSHASWAKLCGTIALRCETAELAAFFGVRGCPAEKKRKWDWTPAVRAQVWSEIVRVWSGAQMNWEAAVFLLAIPFSGNLQWELENDHLDIWDAFLRFTMDKALDYGVEPVIVLDQVSAAILMDLSPTHTSTTRVADMLLAHLEINDIRQAPPSLFEFVNDTLTSSYPPAQRNVITSMWLLRSLASIIVECPAELLEGVLGPIQDGLSAWVADEFTALSESEYELDVLSLYQTVLVSMQSLPLSLSTLGALAPVISAAFTGRTDKPEAIKESFSEYWQATYADKAEFADSLPETILRCLDILHNGSDTSSMVRLIADDSESVCEVEAQLLPHDEEDESDSDEPSTPKPRALELLPAFLDVAGDIGSASNPIEVPSTPNSSSLRSTLPRRPQKTPQVFDLTSDTPPSSPIRAPMSVPVTPKRSPENRRGPSSAGRSWPNKENVSPSTLPSFASIAERIAKSLSPKPSTLGKRRAPDGEEDDAVKRHKKSSSLPSLFDQDTASMEMLHEDTASTPKPPPGRFRRMGMLSPNHTATKTRRRKQASADASAAASSSTSVLKKRSSDESIMFTAGPRSPAPLRRTRSATRLSDHAMPAPTTSNRKRRRNSVEDSEDTIMQTPSKRSASGSFSSSPTRGVFEPIIAGSDDSIMLATPSGRHSPSNDLSSDDNPHIGQVTPHRIVSPTMRRVQNSEDSDPSSDDSVLAASPTRDHLARRRSAGKTMIEKLAPLMLGKNRRNQSASSSKDVFGTL</sequence>
<dbReference type="InterPro" id="IPR016024">
    <property type="entry name" value="ARM-type_fold"/>
</dbReference>
<keyword evidence="3" id="KW-1185">Reference proteome</keyword>
<evidence type="ECO:0000256" key="1">
    <source>
        <dbReference type="SAM" id="MobiDB-lite"/>
    </source>
</evidence>
<feature type="compositionally biased region" description="Polar residues" evidence="1">
    <location>
        <begin position="1184"/>
        <end position="1196"/>
    </location>
</feature>
<feature type="compositionally biased region" description="Polar residues" evidence="1">
    <location>
        <begin position="1281"/>
        <end position="1292"/>
    </location>
</feature>
<feature type="compositionally biased region" description="Low complexity" evidence="1">
    <location>
        <begin position="1410"/>
        <end position="1421"/>
    </location>
</feature>
<evidence type="ECO:0000313" key="2">
    <source>
        <dbReference type="EMBL" id="KAH8104762.1"/>
    </source>
</evidence>
<dbReference type="Proteomes" id="UP000813824">
    <property type="component" value="Unassembled WGS sequence"/>
</dbReference>
<dbReference type="OrthoDB" id="2591260at2759"/>
<protein>
    <recommendedName>
        <fullName evidence="4">Telomere-associated protein Rif1 N-terminal domain-containing protein</fullName>
    </recommendedName>
</protein>
<feature type="region of interest" description="Disordered" evidence="1">
    <location>
        <begin position="185"/>
        <end position="204"/>
    </location>
</feature>
<gene>
    <name evidence="2" type="ORF">BXZ70DRAFT_614597</name>
</gene>
<accession>A0A8K0XT46</accession>
<evidence type="ECO:0000313" key="3">
    <source>
        <dbReference type="Proteomes" id="UP000813824"/>
    </source>
</evidence>
<feature type="compositionally biased region" description="Polar residues" evidence="1">
    <location>
        <begin position="1230"/>
        <end position="1241"/>
    </location>
</feature>
<proteinExistence type="predicted"/>
<dbReference type="SUPFAM" id="SSF48371">
    <property type="entry name" value="ARM repeat"/>
    <property type="match status" value="1"/>
</dbReference>
<feature type="region of interest" description="Disordered" evidence="1">
    <location>
        <begin position="1157"/>
        <end position="1539"/>
    </location>
</feature>